<dbReference type="GO" id="GO:0010181">
    <property type="term" value="F:FMN binding"/>
    <property type="evidence" value="ECO:0007669"/>
    <property type="project" value="InterPro"/>
</dbReference>
<evidence type="ECO:0000313" key="6">
    <source>
        <dbReference type="EMBL" id="RSO59429.1"/>
    </source>
</evidence>
<dbReference type="InterPro" id="IPR029039">
    <property type="entry name" value="Flavoprotein-like_sf"/>
</dbReference>
<dbReference type="NCBIfam" id="NF002999">
    <property type="entry name" value="PRK03767.1"/>
    <property type="match status" value="1"/>
</dbReference>
<dbReference type="GO" id="GO:0016020">
    <property type="term" value="C:membrane"/>
    <property type="evidence" value="ECO:0007669"/>
    <property type="project" value="TreeGrafter"/>
</dbReference>
<comment type="cofactor">
    <cofactor evidence="1">
        <name>FMN</name>
        <dbReference type="ChEBI" id="CHEBI:58210"/>
    </cofactor>
</comment>
<evidence type="ECO:0000256" key="4">
    <source>
        <dbReference type="ARBA" id="ARBA00022643"/>
    </source>
</evidence>
<name>A0A3R9RX92_9GAMM</name>
<protein>
    <submittedName>
        <fullName evidence="6">NAD(P)H:quinone oxidoreductase</fullName>
    </submittedName>
</protein>
<evidence type="ECO:0000256" key="3">
    <source>
        <dbReference type="ARBA" id="ARBA00022630"/>
    </source>
</evidence>
<dbReference type="InterPro" id="IPR008254">
    <property type="entry name" value="Flavodoxin/NO_synth"/>
</dbReference>
<dbReference type="InterPro" id="IPR010089">
    <property type="entry name" value="Flavoprotein_WrbA-like"/>
</dbReference>
<dbReference type="InterPro" id="IPR005025">
    <property type="entry name" value="FMN_Rdtase-like_dom"/>
</dbReference>
<sequence>MFFLTKFMKPMQPYILVLYYSKYGSTKEMAHLIANGVETAGMSVKIRTVPNIAPVVTIAEPSIPEEGDIYCTLDDLANCSGLALGSPTRFGNMASEMKYFWDQTTSLWLNGVLHNKPACVFTSSGSMHGGQESTLLTMLPPLFHHGMMILGLPNAIPALSNTKTGGTPYGASHVSGPRHDQNLSQDEKILCEAQGKRLGEVAKKLLTAL</sequence>
<dbReference type="Gene3D" id="3.40.50.360">
    <property type="match status" value="1"/>
</dbReference>
<dbReference type="PROSITE" id="PS00201">
    <property type="entry name" value="FLAVODOXIN"/>
    <property type="match status" value="1"/>
</dbReference>
<dbReference type="FunFam" id="3.40.50.360:FF:000001">
    <property type="entry name" value="NAD(P)H dehydrogenase (Quinone) FQR1-like"/>
    <property type="match status" value="1"/>
</dbReference>
<evidence type="ECO:0000259" key="5">
    <source>
        <dbReference type="PROSITE" id="PS50902"/>
    </source>
</evidence>
<gene>
    <name evidence="6" type="ORF">EA756_02955</name>
</gene>
<dbReference type="EMBL" id="RFES01000002">
    <property type="protein sequence ID" value="RSO59429.1"/>
    <property type="molecule type" value="Genomic_DNA"/>
</dbReference>
<dbReference type="Proteomes" id="UP000276905">
    <property type="component" value="Unassembled WGS sequence"/>
</dbReference>
<dbReference type="InterPro" id="IPR001226">
    <property type="entry name" value="Flavodoxin_CS"/>
</dbReference>
<feature type="domain" description="Flavodoxin-like" evidence="5">
    <location>
        <begin position="15"/>
        <end position="199"/>
    </location>
</feature>
<keyword evidence="4" id="KW-0288">FMN</keyword>
<proteinExistence type="inferred from homology"/>
<dbReference type="NCBIfam" id="TIGR01755">
    <property type="entry name" value="flav_wrbA"/>
    <property type="match status" value="1"/>
</dbReference>
<dbReference type="SUPFAM" id="SSF52218">
    <property type="entry name" value="Flavoproteins"/>
    <property type="match status" value="1"/>
</dbReference>
<comment type="similarity">
    <text evidence="2">Belongs to the WrbA family.</text>
</comment>
<dbReference type="GO" id="GO:0003955">
    <property type="term" value="F:NAD(P)H dehydrogenase (quinone) activity"/>
    <property type="evidence" value="ECO:0007669"/>
    <property type="project" value="InterPro"/>
</dbReference>
<reference evidence="6 7" key="1">
    <citation type="submission" date="2018-10" db="EMBL/GenBank/DDBJ databases">
        <title>GWAS and RNA-Seq identify cryptic mechanisms of antimicrobial resistance in Acinetobacter baumannii.</title>
        <authorList>
            <person name="Sahl J.W."/>
        </authorList>
    </citation>
    <scope>NUCLEOTIDE SEQUENCE [LARGE SCALE GENOMIC DNA]</scope>
    <source>
        <strain evidence="6 7">TG41018</strain>
    </source>
</reference>
<dbReference type="PANTHER" id="PTHR30546">
    <property type="entry name" value="FLAVODOXIN-RELATED PROTEIN WRBA-RELATED"/>
    <property type="match status" value="1"/>
</dbReference>
<comment type="caution">
    <text evidence="6">The sequence shown here is derived from an EMBL/GenBank/DDBJ whole genome shotgun (WGS) entry which is preliminary data.</text>
</comment>
<dbReference type="PROSITE" id="PS50902">
    <property type="entry name" value="FLAVODOXIN_LIKE"/>
    <property type="match status" value="1"/>
</dbReference>
<keyword evidence="3" id="KW-0285">Flavoprotein</keyword>
<dbReference type="PANTHER" id="PTHR30546:SF23">
    <property type="entry name" value="FLAVOPROTEIN-LIKE PROTEIN YCP4-RELATED"/>
    <property type="match status" value="1"/>
</dbReference>
<dbReference type="Pfam" id="PF03358">
    <property type="entry name" value="FMN_red"/>
    <property type="match status" value="1"/>
</dbReference>
<evidence type="ECO:0000256" key="1">
    <source>
        <dbReference type="ARBA" id="ARBA00001917"/>
    </source>
</evidence>
<organism evidence="6 7">
    <name type="scientific">Acinetobacter lactucae</name>
    <dbReference type="NCBI Taxonomy" id="1785128"/>
    <lineage>
        <taxon>Bacteria</taxon>
        <taxon>Pseudomonadati</taxon>
        <taxon>Pseudomonadota</taxon>
        <taxon>Gammaproteobacteria</taxon>
        <taxon>Moraxellales</taxon>
        <taxon>Moraxellaceae</taxon>
        <taxon>Acinetobacter</taxon>
        <taxon>Acinetobacter calcoaceticus/baumannii complex</taxon>
    </lineage>
</organism>
<dbReference type="GO" id="GO:0009055">
    <property type="term" value="F:electron transfer activity"/>
    <property type="evidence" value="ECO:0007669"/>
    <property type="project" value="InterPro"/>
</dbReference>
<accession>A0A3R9RX92</accession>
<evidence type="ECO:0000256" key="2">
    <source>
        <dbReference type="ARBA" id="ARBA00006961"/>
    </source>
</evidence>
<dbReference type="AlphaFoldDB" id="A0A3R9RX92"/>
<evidence type="ECO:0000313" key="7">
    <source>
        <dbReference type="Proteomes" id="UP000276905"/>
    </source>
</evidence>